<feature type="binding site" evidence="4">
    <location>
        <position position="141"/>
    </location>
    <ligand>
        <name>D-ribulose 5-phosphate</name>
        <dbReference type="ChEBI" id="CHEBI:58121"/>
    </ligand>
</feature>
<dbReference type="HOGENOM" id="CLU_091396_4_1_7"/>
<feature type="active site" description="Proton acceptor" evidence="3">
    <location>
        <position position="74"/>
    </location>
</feature>
<dbReference type="KEGG" id="dto:TOL2_C33740"/>
<accession>K0NJ86</accession>
<dbReference type="PATRIC" id="fig|651182.5.peg.3981"/>
<dbReference type="GO" id="GO:0004751">
    <property type="term" value="F:ribose-5-phosphate isomerase activity"/>
    <property type="evidence" value="ECO:0007669"/>
    <property type="project" value="UniProtKB-EC"/>
</dbReference>
<evidence type="ECO:0000256" key="1">
    <source>
        <dbReference type="ARBA" id="ARBA00008754"/>
    </source>
</evidence>
<sequence length="151" mass="16492">MRVNKMDKYKSIIIGSDHAAYELKEKIKAYLIDKGYLVADAGTQSEASVNYVTYGKKVAKAVSNGQYLKGILLCGTGLGMSMVANRFANVRAALCSDIFSAKMSRVHNDSNILVIGGRIVGDVLAFELVQTWLDTGFEGGRHLERIQAIDN</sequence>
<feature type="binding site" evidence="4">
    <location>
        <position position="145"/>
    </location>
    <ligand>
        <name>D-ribulose 5-phosphate</name>
        <dbReference type="ChEBI" id="CHEBI:58121"/>
    </ligand>
</feature>
<evidence type="ECO:0000313" key="5">
    <source>
        <dbReference type="EMBL" id="CCK81531.1"/>
    </source>
</evidence>
<dbReference type="PANTHER" id="PTHR30345:SF0">
    <property type="entry name" value="DNA DAMAGE-REPAIR_TOLERATION PROTEIN DRT102"/>
    <property type="match status" value="1"/>
</dbReference>
<feature type="binding site" evidence="4">
    <location>
        <begin position="17"/>
        <end position="18"/>
    </location>
    <ligand>
        <name>D-ribulose 5-phosphate</name>
        <dbReference type="ChEBI" id="CHEBI:58121"/>
    </ligand>
</feature>
<evidence type="ECO:0000256" key="2">
    <source>
        <dbReference type="ARBA" id="ARBA00023235"/>
    </source>
</evidence>
<dbReference type="SUPFAM" id="SSF89623">
    <property type="entry name" value="Ribose/Galactose isomerase RpiB/AlsB"/>
    <property type="match status" value="1"/>
</dbReference>
<feature type="binding site" evidence="4">
    <location>
        <begin position="75"/>
        <end position="79"/>
    </location>
    <ligand>
        <name>D-ribulose 5-phosphate</name>
        <dbReference type="ChEBI" id="CHEBI:58121"/>
    </ligand>
</feature>
<feature type="binding site" evidence="4">
    <location>
        <position position="108"/>
    </location>
    <ligand>
        <name>D-ribulose 5-phosphate</name>
        <dbReference type="ChEBI" id="CHEBI:58121"/>
    </ligand>
</feature>
<evidence type="ECO:0000256" key="4">
    <source>
        <dbReference type="PIRSR" id="PIRSR005384-2"/>
    </source>
</evidence>
<dbReference type="Gene3D" id="3.40.1400.10">
    <property type="entry name" value="Sugar-phosphate isomerase, RpiB/LacA/LacB"/>
    <property type="match status" value="1"/>
</dbReference>
<evidence type="ECO:0000313" key="6">
    <source>
        <dbReference type="Proteomes" id="UP000007347"/>
    </source>
</evidence>
<dbReference type="AlphaFoldDB" id="K0NJ86"/>
<dbReference type="GO" id="GO:0009052">
    <property type="term" value="P:pentose-phosphate shunt, non-oxidative branch"/>
    <property type="evidence" value="ECO:0007669"/>
    <property type="project" value="TreeGrafter"/>
</dbReference>
<gene>
    <name evidence="5" type="primary">rpiB</name>
    <name evidence="5" type="ordered locus">TOL2_C33740</name>
</gene>
<dbReference type="NCBIfam" id="TIGR00689">
    <property type="entry name" value="rpiB_lacA_lacB"/>
    <property type="match status" value="1"/>
</dbReference>
<keyword evidence="6" id="KW-1185">Reference proteome</keyword>
<name>K0NJ86_DESTT</name>
<reference evidence="5 6" key="1">
    <citation type="journal article" date="2013" name="Environ. Microbiol.">
        <title>Complete genome, catabolic sub-proteomes and key-metabolites of Desulfobacula toluolica Tol2, a marine, aromatic compound-degrading, sulfate-reducing bacterium.</title>
        <authorList>
            <person name="Wohlbrand L."/>
            <person name="Jacob J.H."/>
            <person name="Kube M."/>
            <person name="Mussmann M."/>
            <person name="Jarling R."/>
            <person name="Beck A."/>
            <person name="Amann R."/>
            <person name="Wilkes H."/>
            <person name="Reinhardt R."/>
            <person name="Rabus R."/>
        </authorList>
    </citation>
    <scope>NUCLEOTIDE SEQUENCE [LARGE SCALE GENOMIC DNA]</scope>
    <source>
        <strain evidence="6">DSM 7467 / Tol2</strain>
    </source>
</reference>
<dbReference type="Proteomes" id="UP000007347">
    <property type="component" value="Chromosome"/>
</dbReference>
<feature type="binding site" evidence="4">
    <location>
        <position position="118"/>
    </location>
    <ligand>
        <name>D-ribulose 5-phosphate</name>
        <dbReference type="ChEBI" id="CHEBI:58121"/>
    </ligand>
</feature>
<dbReference type="EMBL" id="FO203503">
    <property type="protein sequence ID" value="CCK81531.1"/>
    <property type="molecule type" value="Genomic_DNA"/>
</dbReference>
<dbReference type="InterPro" id="IPR004785">
    <property type="entry name" value="RpiB"/>
</dbReference>
<dbReference type="EC" id="5.3.1.6" evidence="5"/>
<dbReference type="NCBIfam" id="NF004051">
    <property type="entry name" value="PRK05571.1"/>
    <property type="match status" value="1"/>
</dbReference>
<feature type="active site" description="Proton donor" evidence="3">
    <location>
        <position position="107"/>
    </location>
</feature>
<dbReference type="Pfam" id="PF02502">
    <property type="entry name" value="LacAB_rpiB"/>
    <property type="match status" value="1"/>
</dbReference>
<comment type="similarity">
    <text evidence="1">Belongs to the LacAB/RpiB family.</text>
</comment>
<dbReference type="InterPro" id="IPR003500">
    <property type="entry name" value="RpiB_LacA_LacB"/>
</dbReference>
<dbReference type="PIRSF" id="PIRSF005384">
    <property type="entry name" value="RpiB_LacA_B"/>
    <property type="match status" value="1"/>
</dbReference>
<dbReference type="GO" id="GO:0019316">
    <property type="term" value="P:D-allose catabolic process"/>
    <property type="evidence" value="ECO:0007669"/>
    <property type="project" value="TreeGrafter"/>
</dbReference>
<dbReference type="NCBIfam" id="TIGR01120">
    <property type="entry name" value="rpiB"/>
    <property type="match status" value="1"/>
</dbReference>
<dbReference type="InterPro" id="IPR036569">
    <property type="entry name" value="RpiB_LacA_LacB_sf"/>
</dbReference>
<evidence type="ECO:0000256" key="3">
    <source>
        <dbReference type="PIRSR" id="PIRSR005384-1"/>
    </source>
</evidence>
<proteinExistence type="inferred from homology"/>
<organism evidence="5 6">
    <name type="scientific">Desulfobacula toluolica (strain DSM 7467 / Tol2)</name>
    <dbReference type="NCBI Taxonomy" id="651182"/>
    <lineage>
        <taxon>Bacteria</taxon>
        <taxon>Pseudomonadati</taxon>
        <taxon>Thermodesulfobacteriota</taxon>
        <taxon>Desulfobacteria</taxon>
        <taxon>Desulfobacterales</taxon>
        <taxon>Desulfobacteraceae</taxon>
        <taxon>Desulfobacula</taxon>
    </lineage>
</organism>
<protein>
    <submittedName>
        <fullName evidence="5">RpiB: ribose-5-phosphate isomerase B</fullName>
        <ecNumber evidence="5">5.3.1.6</ecNumber>
    </submittedName>
</protein>
<dbReference type="STRING" id="651182.TOL2_C33740"/>
<keyword evidence="2 5" id="KW-0413">Isomerase</keyword>
<dbReference type="PANTHER" id="PTHR30345">
    <property type="entry name" value="RIBOSE-5-PHOSPHATE ISOMERASE B"/>
    <property type="match status" value="1"/>
</dbReference>